<dbReference type="HOGENOM" id="CLU_012762_0_0_6"/>
<dbReference type="Pfam" id="PF06429">
    <property type="entry name" value="Flg_bbr_C"/>
    <property type="match status" value="1"/>
</dbReference>
<evidence type="ECO:0000256" key="4">
    <source>
        <dbReference type="ARBA" id="ARBA00016244"/>
    </source>
</evidence>
<evidence type="ECO:0000259" key="8">
    <source>
        <dbReference type="Pfam" id="PF21158"/>
    </source>
</evidence>
<keyword evidence="10" id="KW-0282">Flagellum</keyword>
<dbReference type="Proteomes" id="UP000029499">
    <property type="component" value="Chromosome"/>
</dbReference>
<sequence length="680" mass="69307">MSNLISIGLSGLASSQASLATTGNNIANVATAGYSRQSVVNTASGLQNIGVGYLGTGTTISDVRRIYSSYMDTQLQTSTALSNDASAYSAQINSIDKLLSDGSTGISAVLSSFFSAVQTAAANPSDTSSRQLLLTQAQTLSNRFNSISAQFSQQNDSINASLTTLTGQVNKLSGNIAELNKQITAMSGTGATPNSLLDARNENVRQLNELVGVTVQQRDGNYDVYLGSGQSLVTGGSANSLVATPGVADKSQYGLSIQYQGYSTDVTSVTTGGEIGGLLRFRSDALNPAINELGRTAIVVTDTLNSQLGRGIDLNGDFGSSVFSSINSATAVANRSLAASSNSAGSGNLSVSVADSSKLTIYDYNVKFSSASAYSVTRSDGTSMGNFDLGTTPAPVVDGVTLGLNGKVATGDSFVVTPTRSGASAITTTLTDSNKLAFAAPLTGTATVGNSGTGTFTQPVLSSKLDIYSGTALSQLQSGIETSSPVKLVFGKTTDGAQGYSLYNAAGTSIGSGTIVPGQSNNLSLTVPVVGADGQPVNGADGKQLTFKFETTVGGTPAVNDSYTVSFNADGKSDNRNATQLLALQTKATVGATAGNPGMSFTSAYASLVERVGAKASQATVDTKATGAVLTQAKTNRDSVSGVNLDDEAASLVKFQQYYTASSQIIKAAQETFSVLINAL</sequence>
<dbReference type="GO" id="GO:0005576">
    <property type="term" value="C:extracellular region"/>
    <property type="evidence" value="ECO:0007669"/>
    <property type="project" value="UniProtKB-SubCell"/>
</dbReference>
<dbReference type="NCBIfam" id="TIGR02492">
    <property type="entry name" value="flgK_ends"/>
    <property type="match status" value="1"/>
</dbReference>
<dbReference type="GO" id="GO:0044780">
    <property type="term" value="P:bacterial-type flagellum assembly"/>
    <property type="evidence" value="ECO:0007669"/>
    <property type="project" value="InterPro"/>
</dbReference>
<dbReference type="eggNOG" id="COG1256">
    <property type="taxonomic scope" value="Bacteria"/>
</dbReference>
<dbReference type="InterPro" id="IPR002371">
    <property type="entry name" value="FlgK"/>
</dbReference>
<dbReference type="PANTHER" id="PTHR30033:SF1">
    <property type="entry name" value="FLAGELLAR HOOK-ASSOCIATED PROTEIN 1"/>
    <property type="match status" value="1"/>
</dbReference>
<evidence type="ECO:0000256" key="6">
    <source>
        <dbReference type="ARBA" id="ARBA00023143"/>
    </source>
</evidence>
<proteinExistence type="inferred from homology"/>
<evidence type="ECO:0000313" key="10">
    <source>
        <dbReference type="EMBL" id="AIS16303.1"/>
    </source>
</evidence>
<dbReference type="InterPro" id="IPR019776">
    <property type="entry name" value="Flagellar_basal_body_rod_CS"/>
</dbReference>
<dbReference type="PROSITE" id="PS00588">
    <property type="entry name" value="FLAGELLA_BB_ROD"/>
    <property type="match status" value="1"/>
</dbReference>
<dbReference type="GO" id="GO:0009424">
    <property type="term" value="C:bacterial-type flagellum hook"/>
    <property type="evidence" value="ECO:0007669"/>
    <property type="project" value="InterPro"/>
</dbReference>
<evidence type="ECO:0000256" key="3">
    <source>
        <dbReference type="ARBA" id="ARBA00009677"/>
    </source>
</evidence>
<dbReference type="InterPro" id="IPR010930">
    <property type="entry name" value="Flg_bb/hook_C_dom"/>
</dbReference>
<evidence type="ECO:0000313" key="11">
    <source>
        <dbReference type="Proteomes" id="UP000029499"/>
    </source>
</evidence>
<dbReference type="AlphaFoldDB" id="A0A089YIV0"/>
<dbReference type="InterPro" id="IPR053927">
    <property type="entry name" value="FlgK_helical"/>
</dbReference>
<keyword evidence="10" id="KW-0966">Cell projection</keyword>
<feature type="domain" description="Flagellar basal-body/hook protein C-terminal" evidence="7">
    <location>
        <begin position="640"/>
        <end position="678"/>
    </location>
</feature>
<feature type="domain" description="Flagellar hook-associated protein 1 D2-like" evidence="8">
    <location>
        <begin position="339"/>
        <end position="418"/>
    </location>
</feature>
<comment type="similarity">
    <text evidence="3">Belongs to the flagella basal body rod proteins family.</text>
</comment>
<keyword evidence="10" id="KW-0969">Cilium</keyword>
<evidence type="ECO:0000259" key="7">
    <source>
        <dbReference type="Pfam" id="PF06429"/>
    </source>
</evidence>
<reference evidence="10 11" key="1">
    <citation type="journal article" date="2015" name="J. Biotechnol.">
        <title>Complete genome sequence of Pseudomonas rhizosphaerae IH5T (=DSM 16299T), a phosphate-solubilizing rhizobacterium for bacterial biofertilizer.</title>
        <authorList>
            <person name="Kwak Y."/>
            <person name="Jung B.K."/>
            <person name="Shin J.H."/>
        </authorList>
    </citation>
    <scope>NUCLEOTIDE SEQUENCE [LARGE SCALE GENOMIC DNA]</scope>
    <source>
        <strain evidence="10">DSM 16299</strain>
    </source>
</reference>
<accession>A0A089YIV0</accession>
<dbReference type="PANTHER" id="PTHR30033">
    <property type="entry name" value="FLAGELLAR HOOK-ASSOCIATED PROTEIN 1"/>
    <property type="match status" value="1"/>
</dbReference>
<dbReference type="PRINTS" id="PR01005">
    <property type="entry name" value="FLGHOOKAP1"/>
</dbReference>
<dbReference type="SUPFAM" id="SSF64518">
    <property type="entry name" value="Phase 1 flagellin"/>
    <property type="match status" value="2"/>
</dbReference>
<protein>
    <recommendedName>
        <fullName evidence="4">Flagellar hook-associated protein 1</fullName>
    </recommendedName>
</protein>
<name>A0A089YIV0_9PSED</name>
<keyword evidence="5" id="KW-0964">Secreted</keyword>
<evidence type="ECO:0000256" key="5">
    <source>
        <dbReference type="ARBA" id="ARBA00022525"/>
    </source>
</evidence>
<keyword evidence="11" id="KW-1185">Reference proteome</keyword>
<dbReference type="EMBL" id="CP009533">
    <property type="protein sequence ID" value="AIS16303.1"/>
    <property type="molecule type" value="Genomic_DNA"/>
</dbReference>
<keyword evidence="6" id="KW-0975">Bacterial flagellum</keyword>
<dbReference type="Pfam" id="PF21158">
    <property type="entry name" value="flgK_1st_1"/>
    <property type="match status" value="1"/>
</dbReference>
<comment type="subcellular location">
    <subcellularLocation>
        <location evidence="1">Bacterial flagellum</location>
    </subcellularLocation>
    <subcellularLocation>
        <location evidence="2">Secreted</location>
    </subcellularLocation>
</comment>
<dbReference type="OrthoDB" id="9802553at2"/>
<dbReference type="STRING" id="216142.LT40_02375"/>
<dbReference type="Pfam" id="PF22638">
    <property type="entry name" value="FlgK_D1"/>
    <property type="match status" value="1"/>
</dbReference>
<dbReference type="KEGG" id="prh:LT40_02375"/>
<feature type="domain" description="Flagellar hook-associated protein FlgK helical" evidence="9">
    <location>
        <begin position="93"/>
        <end position="323"/>
    </location>
</feature>
<dbReference type="GO" id="GO:0005198">
    <property type="term" value="F:structural molecule activity"/>
    <property type="evidence" value="ECO:0007669"/>
    <property type="project" value="InterPro"/>
</dbReference>
<gene>
    <name evidence="10" type="primary">flgK</name>
    <name evidence="10" type="ORF">LT40_02375</name>
</gene>
<evidence type="ECO:0000256" key="2">
    <source>
        <dbReference type="ARBA" id="ARBA00004613"/>
    </source>
</evidence>
<organism evidence="10 11">
    <name type="scientific">Pseudomonas rhizosphaerae</name>
    <dbReference type="NCBI Taxonomy" id="216142"/>
    <lineage>
        <taxon>Bacteria</taxon>
        <taxon>Pseudomonadati</taxon>
        <taxon>Pseudomonadota</taxon>
        <taxon>Gammaproteobacteria</taxon>
        <taxon>Pseudomonadales</taxon>
        <taxon>Pseudomonadaceae</taxon>
        <taxon>Pseudomonas</taxon>
    </lineage>
</organism>
<evidence type="ECO:0000259" key="9">
    <source>
        <dbReference type="Pfam" id="PF22638"/>
    </source>
</evidence>
<evidence type="ECO:0000256" key="1">
    <source>
        <dbReference type="ARBA" id="ARBA00004365"/>
    </source>
</evidence>
<dbReference type="InterPro" id="IPR049119">
    <property type="entry name" value="FlgK_D2-like"/>
</dbReference>
<dbReference type="RefSeq" id="WP_043186013.1">
    <property type="nucleotide sequence ID" value="NZ_CP009533.1"/>
</dbReference>